<organism evidence="2 3">
    <name type="scientific">Paractinoplanes abujensis</name>
    <dbReference type="NCBI Taxonomy" id="882441"/>
    <lineage>
        <taxon>Bacteria</taxon>
        <taxon>Bacillati</taxon>
        <taxon>Actinomycetota</taxon>
        <taxon>Actinomycetes</taxon>
        <taxon>Micromonosporales</taxon>
        <taxon>Micromonosporaceae</taxon>
        <taxon>Paractinoplanes</taxon>
    </lineage>
</organism>
<dbReference type="Proteomes" id="UP000542742">
    <property type="component" value="Unassembled WGS sequence"/>
</dbReference>
<evidence type="ECO:0000256" key="1">
    <source>
        <dbReference type="SAM" id="Phobius"/>
    </source>
</evidence>
<protein>
    <submittedName>
        <fullName evidence="2">Uncharacterized protein</fullName>
    </submittedName>
</protein>
<sequence>MRWAGRSPRTEDILIAAAAAAYFVLRIWTYLTFAGDRLDFAATERSTTPLTATERAGLAAALHVGDPRWVLNLLIFGLLLVAAFSGTRQQSKAAGVREEPSRPVQGRPAHRVIALSQVDVVPTVEIT</sequence>
<proteinExistence type="predicted"/>
<reference evidence="2 3" key="1">
    <citation type="submission" date="2020-08" db="EMBL/GenBank/DDBJ databases">
        <title>Sequencing the genomes of 1000 actinobacteria strains.</title>
        <authorList>
            <person name="Klenk H.-P."/>
        </authorList>
    </citation>
    <scope>NUCLEOTIDE SEQUENCE [LARGE SCALE GENOMIC DNA]</scope>
    <source>
        <strain evidence="2 3">DSM 45518</strain>
    </source>
</reference>
<comment type="caution">
    <text evidence="2">The sequence shown here is derived from an EMBL/GenBank/DDBJ whole genome shotgun (WGS) entry which is preliminary data.</text>
</comment>
<dbReference type="AlphaFoldDB" id="A0A7W7CLY1"/>
<keyword evidence="3" id="KW-1185">Reference proteome</keyword>
<keyword evidence="1" id="KW-0472">Membrane</keyword>
<gene>
    <name evidence="2" type="ORF">BKA14_000842</name>
</gene>
<evidence type="ECO:0000313" key="3">
    <source>
        <dbReference type="Proteomes" id="UP000542742"/>
    </source>
</evidence>
<feature type="transmembrane region" description="Helical" evidence="1">
    <location>
        <begin position="12"/>
        <end position="31"/>
    </location>
</feature>
<keyword evidence="1" id="KW-0812">Transmembrane</keyword>
<name>A0A7W7CLY1_9ACTN</name>
<feature type="transmembrane region" description="Helical" evidence="1">
    <location>
        <begin position="69"/>
        <end position="87"/>
    </location>
</feature>
<accession>A0A7W7CLY1</accession>
<dbReference type="EMBL" id="JACHMF010000001">
    <property type="protein sequence ID" value="MBB4690694.1"/>
    <property type="molecule type" value="Genomic_DNA"/>
</dbReference>
<dbReference type="RefSeq" id="WP_184949618.1">
    <property type="nucleotide sequence ID" value="NZ_BOMC01000013.1"/>
</dbReference>
<keyword evidence="1" id="KW-1133">Transmembrane helix</keyword>
<evidence type="ECO:0000313" key="2">
    <source>
        <dbReference type="EMBL" id="MBB4690694.1"/>
    </source>
</evidence>